<dbReference type="InterPro" id="IPR035965">
    <property type="entry name" value="PAS-like_dom_sf"/>
</dbReference>
<dbReference type="Gene3D" id="3.30.450.20">
    <property type="entry name" value="PAS domain"/>
    <property type="match status" value="1"/>
</dbReference>
<dbReference type="Pfam" id="PF08447">
    <property type="entry name" value="PAS_3"/>
    <property type="match status" value="1"/>
</dbReference>
<evidence type="ECO:0000313" key="4">
    <source>
        <dbReference type="Proteomes" id="UP000053676"/>
    </source>
</evidence>
<dbReference type="CDD" id="cd06225">
    <property type="entry name" value="HAMP"/>
    <property type="match status" value="1"/>
</dbReference>
<proteinExistence type="predicted"/>
<feature type="transmembrane region" description="Helical" evidence="1">
    <location>
        <begin position="111"/>
        <end position="129"/>
    </location>
</feature>
<dbReference type="Gene3D" id="6.10.340.10">
    <property type="match status" value="1"/>
</dbReference>
<keyword evidence="1" id="KW-1133">Transmembrane helix</keyword>
<accession>W2SW19</accession>
<evidence type="ECO:0000313" key="3">
    <source>
        <dbReference type="EMBL" id="ETN73021.1"/>
    </source>
</evidence>
<keyword evidence="1" id="KW-0812">Transmembrane</keyword>
<name>W2SW19_NECAM</name>
<dbReference type="EMBL" id="KI662088">
    <property type="protein sequence ID" value="ETN73021.1"/>
    <property type="molecule type" value="Genomic_DNA"/>
</dbReference>
<dbReference type="OrthoDB" id="8300643at2759"/>
<dbReference type="InterPro" id="IPR013655">
    <property type="entry name" value="PAS_fold_3"/>
</dbReference>
<dbReference type="STRING" id="51031.W2SW19"/>
<feature type="transmembrane region" description="Helical" evidence="1">
    <location>
        <begin position="135"/>
        <end position="152"/>
    </location>
</feature>
<protein>
    <submittedName>
        <fullName evidence="3">HAMP domain protein</fullName>
    </submittedName>
</protein>
<dbReference type="KEGG" id="nai:NECAME_18549"/>
<feature type="domain" description="PAS fold-3" evidence="2">
    <location>
        <begin position="3"/>
        <end position="51"/>
    </location>
</feature>
<dbReference type="Proteomes" id="UP000053676">
    <property type="component" value="Unassembled WGS sequence"/>
</dbReference>
<dbReference type="SUPFAM" id="SSF55785">
    <property type="entry name" value="PYP-like sensor domain (PAS domain)"/>
    <property type="match status" value="1"/>
</dbReference>
<keyword evidence="4" id="KW-1185">Reference proteome</keyword>
<sequence>MPQEAFADMWATLKGGEPWTALVKNRRKNGDHYWVRANAIPIVRDGRTSGYMSVRTKPAGEEIEAAESLYQQFREHKAGNRRFHKGLIIRTGLAGWTSALKTMPVRWRIRTSLLAAAPLILGAALLAGVRELSLAAFSAFVLACLLFLSLWLESQISRPLERVLEQALRVASGESQKAVHMDRVDEIGMTLRTISQLGLMFRWLIDDVERAGHYR</sequence>
<evidence type="ECO:0000259" key="2">
    <source>
        <dbReference type="Pfam" id="PF08447"/>
    </source>
</evidence>
<reference evidence="4" key="1">
    <citation type="journal article" date="2014" name="Nat. Genet.">
        <title>Genome of the human hookworm Necator americanus.</title>
        <authorList>
            <person name="Tang Y.T."/>
            <person name="Gao X."/>
            <person name="Rosa B.A."/>
            <person name="Abubucker S."/>
            <person name="Hallsworth-Pepin K."/>
            <person name="Martin J."/>
            <person name="Tyagi R."/>
            <person name="Heizer E."/>
            <person name="Zhang X."/>
            <person name="Bhonagiri-Palsikar V."/>
            <person name="Minx P."/>
            <person name="Warren W.C."/>
            <person name="Wang Q."/>
            <person name="Zhan B."/>
            <person name="Hotez P.J."/>
            <person name="Sternberg P.W."/>
            <person name="Dougall A."/>
            <person name="Gaze S.T."/>
            <person name="Mulvenna J."/>
            <person name="Sotillo J."/>
            <person name="Ranganathan S."/>
            <person name="Rabelo E.M."/>
            <person name="Wilson R.K."/>
            <person name="Felgner P.L."/>
            <person name="Bethony J."/>
            <person name="Hawdon J.M."/>
            <person name="Gasser R.B."/>
            <person name="Loukas A."/>
            <person name="Mitreva M."/>
        </authorList>
    </citation>
    <scope>NUCLEOTIDE SEQUENCE [LARGE SCALE GENOMIC DNA]</scope>
</reference>
<gene>
    <name evidence="3" type="ORF">NECAME_18549</name>
</gene>
<keyword evidence="1" id="KW-0472">Membrane</keyword>
<dbReference type="AlphaFoldDB" id="W2SW19"/>
<evidence type="ECO:0000256" key="1">
    <source>
        <dbReference type="SAM" id="Phobius"/>
    </source>
</evidence>
<organism evidence="3 4">
    <name type="scientific">Necator americanus</name>
    <name type="common">Human hookworm</name>
    <dbReference type="NCBI Taxonomy" id="51031"/>
    <lineage>
        <taxon>Eukaryota</taxon>
        <taxon>Metazoa</taxon>
        <taxon>Ecdysozoa</taxon>
        <taxon>Nematoda</taxon>
        <taxon>Chromadorea</taxon>
        <taxon>Rhabditida</taxon>
        <taxon>Rhabditina</taxon>
        <taxon>Rhabditomorpha</taxon>
        <taxon>Strongyloidea</taxon>
        <taxon>Ancylostomatidae</taxon>
        <taxon>Bunostominae</taxon>
        <taxon>Necator</taxon>
    </lineage>
</organism>